<comment type="caution">
    <text evidence="10">The sequence shown here is derived from an EMBL/GenBank/DDBJ whole genome shotgun (WGS) entry which is preliminary data.</text>
</comment>
<evidence type="ECO:0000256" key="3">
    <source>
        <dbReference type="ARBA" id="ARBA00022452"/>
    </source>
</evidence>
<feature type="signal peptide" evidence="8">
    <location>
        <begin position="1"/>
        <end position="29"/>
    </location>
</feature>
<accession>A0A4R6W4S0</accession>
<evidence type="ECO:0000256" key="1">
    <source>
        <dbReference type="ARBA" id="ARBA00004571"/>
    </source>
</evidence>
<dbReference type="OrthoDB" id="9768177at2"/>
<dbReference type="SUPFAM" id="SSF49464">
    <property type="entry name" value="Carboxypeptidase regulatory domain-like"/>
    <property type="match status" value="1"/>
</dbReference>
<dbReference type="Gene3D" id="2.170.130.10">
    <property type="entry name" value="TonB-dependent receptor, plug domain"/>
    <property type="match status" value="1"/>
</dbReference>
<dbReference type="InterPro" id="IPR039426">
    <property type="entry name" value="TonB-dep_rcpt-like"/>
</dbReference>
<feature type="domain" description="TonB-dependent receptor plug" evidence="9">
    <location>
        <begin position="131"/>
        <end position="258"/>
    </location>
</feature>
<dbReference type="PROSITE" id="PS52016">
    <property type="entry name" value="TONB_DEPENDENT_REC_3"/>
    <property type="match status" value="1"/>
</dbReference>
<organism evidence="10 11">
    <name type="scientific">Sphingobacterium yanglingense</name>
    <dbReference type="NCBI Taxonomy" id="1437280"/>
    <lineage>
        <taxon>Bacteria</taxon>
        <taxon>Pseudomonadati</taxon>
        <taxon>Bacteroidota</taxon>
        <taxon>Sphingobacteriia</taxon>
        <taxon>Sphingobacteriales</taxon>
        <taxon>Sphingobacteriaceae</taxon>
        <taxon>Sphingobacterium</taxon>
    </lineage>
</organism>
<evidence type="ECO:0000313" key="10">
    <source>
        <dbReference type="EMBL" id="TDQ73697.1"/>
    </source>
</evidence>
<evidence type="ECO:0000313" key="11">
    <source>
        <dbReference type="Proteomes" id="UP000295292"/>
    </source>
</evidence>
<dbReference type="Proteomes" id="UP000295292">
    <property type="component" value="Unassembled WGS sequence"/>
</dbReference>
<dbReference type="InterPro" id="IPR008969">
    <property type="entry name" value="CarboxyPept-like_regulatory"/>
</dbReference>
<dbReference type="InterPro" id="IPR023997">
    <property type="entry name" value="TonB-dep_OMP_SusC/RagA_CS"/>
</dbReference>
<dbReference type="GO" id="GO:0009279">
    <property type="term" value="C:cell outer membrane"/>
    <property type="evidence" value="ECO:0007669"/>
    <property type="project" value="UniProtKB-SubCell"/>
</dbReference>
<dbReference type="InterPro" id="IPR012910">
    <property type="entry name" value="Plug_dom"/>
</dbReference>
<gene>
    <name evidence="10" type="ORF">CLV99_4134</name>
</gene>
<evidence type="ECO:0000256" key="6">
    <source>
        <dbReference type="ARBA" id="ARBA00023237"/>
    </source>
</evidence>
<evidence type="ECO:0000256" key="4">
    <source>
        <dbReference type="ARBA" id="ARBA00022692"/>
    </source>
</evidence>
<proteinExistence type="inferred from homology"/>
<keyword evidence="4 7" id="KW-0812">Transmembrane</keyword>
<protein>
    <submittedName>
        <fullName evidence="10">TonB-linked SusC/RagA family outer membrane protein</fullName>
    </submittedName>
</protein>
<dbReference type="Pfam" id="PF07715">
    <property type="entry name" value="Plug"/>
    <property type="match status" value="1"/>
</dbReference>
<evidence type="ECO:0000256" key="8">
    <source>
        <dbReference type="SAM" id="SignalP"/>
    </source>
</evidence>
<keyword evidence="6 7" id="KW-0998">Cell outer membrane</keyword>
<reference evidence="10 11" key="1">
    <citation type="submission" date="2019-03" db="EMBL/GenBank/DDBJ databases">
        <title>Genomic Encyclopedia of Archaeal and Bacterial Type Strains, Phase II (KMG-II): from individual species to whole genera.</title>
        <authorList>
            <person name="Goeker M."/>
        </authorList>
    </citation>
    <scope>NUCLEOTIDE SEQUENCE [LARGE SCALE GENOMIC DNA]</scope>
    <source>
        <strain evidence="10 11">DSM 28353</strain>
    </source>
</reference>
<keyword evidence="11" id="KW-1185">Reference proteome</keyword>
<name>A0A4R6W4S0_9SPHI</name>
<feature type="chain" id="PRO_5020954498" evidence="8">
    <location>
        <begin position="30"/>
        <end position="1121"/>
    </location>
</feature>
<evidence type="ECO:0000256" key="2">
    <source>
        <dbReference type="ARBA" id="ARBA00022448"/>
    </source>
</evidence>
<dbReference type="RefSeq" id="WP_133586292.1">
    <property type="nucleotide sequence ID" value="NZ_SNYV01000018.1"/>
</dbReference>
<comment type="similarity">
    <text evidence="7">Belongs to the TonB-dependent receptor family.</text>
</comment>
<dbReference type="EMBL" id="SNYV01000018">
    <property type="protein sequence ID" value="TDQ73697.1"/>
    <property type="molecule type" value="Genomic_DNA"/>
</dbReference>
<evidence type="ECO:0000256" key="7">
    <source>
        <dbReference type="PROSITE-ProRule" id="PRU01360"/>
    </source>
</evidence>
<dbReference type="NCBIfam" id="TIGR04056">
    <property type="entry name" value="OMP_RagA_SusC"/>
    <property type="match status" value="1"/>
</dbReference>
<comment type="subcellular location">
    <subcellularLocation>
        <location evidence="1 7">Cell outer membrane</location>
        <topology evidence="1 7">Multi-pass membrane protein</topology>
    </subcellularLocation>
</comment>
<keyword evidence="3 7" id="KW-1134">Transmembrane beta strand</keyword>
<evidence type="ECO:0000259" key="9">
    <source>
        <dbReference type="Pfam" id="PF07715"/>
    </source>
</evidence>
<keyword evidence="8" id="KW-0732">Signal</keyword>
<evidence type="ECO:0000256" key="5">
    <source>
        <dbReference type="ARBA" id="ARBA00023136"/>
    </source>
</evidence>
<dbReference type="InterPro" id="IPR023996">
    <property type="entry name" value="TonB-dep_OMP_SusC/RagA"/>
</dbReference>
<dbReference type="SUPFAM" id="SSF56935">
    <property type="entry name" value="Porins"/>
    <property type="match status" value="1"/>
</dbReference>
<dbReference type="InterPro" id="IPR036942">
    <property type="entry name" value="Beta-barrel_TonB_sf"/>
</dbReference>
<keyword evidence="2 7" id="KW-0813">Transport</keyword>
<dbReference type="Pfam" id="PF13715">
    <property type="entry name" value="CarbopepD_reg_2"/>
    <property type="match status" value="1"/>
</dbReference>
<dbReference type="Gene3D" id="2.40.170.20">
    <property type="entry name" value="TonB-dependent receptor, beta-barrel domain"/>
    <property type="match status" value="1"/>
</dbReference>
<dbReference type="AlphaFoldDB" id="A0A4R6W4S0"/>
<dbReference type="InterPro" id="IPR037066">
    <property type="entry name" value="Plug_dom_sf"/>
</dbReference>
<sequence length="1121" mass="125198">MKQLNFKRKTFSSLLMVSLCLGTALPAMSTGIDTSNTKIQQQTKGKVVGTDGTPIQGVSIRIKGVQTSTTTDKDGNFTIMAPNDATLEISYLGYVNQDIAVRGRDHIQITLVEDINKIEDVVVTGYQSVQKRQFTGSSVKIKAEDAKREGISDVSRMLEGQVAGVSVQNVSGTFGAAPKIRVRGATSISGDNKPLWVVDGMIIEDIVNISNEQLSTGDPATLVGSSVAGLNPDDIESFEILKDAAATSLYGARAMNGVIVITTKRGKIGEPAVSYTGNFSTYLKPSYSQFNIMNSYDQMSVYAELERKGFLNFGQTARFASGGVYVKMADLINEYDKSSGKFGLKNDPLSRRSFLERYAYANTDWFDILFDNSFMQEHAVSVSSGTTKSQIYASSSFLKDNGWSKGDNVERFTGNVRATFTPNDRVSYGLITQGSIRNQKAPGTLGRVSNPVEGQYARDFDINPYSYALNTSRVLTAYDENGNLEYFRRNFAPFNILHELGNNYINLSFIDFKMQGDFRYNILKNLKYSFEGAYRYAKTNQEHNIHEDSNMPMAYRADGDATIRQSNKFLYRDPNNPEAEPFVVLPYGGFYKTNDSYLTSYNVRNSLDFDQRFNDKHQLRSYLFTELRYADRQFKFFDGYGYQFDKGGVPYLDPNFVKMVVEGSSTYYGMERKYDRFLAYGLNSSYSYNSRYNLAGTLRYDGSNLMGKTRTARWLPTWNLSGSWNIDAEDFFAQQSLLNRATIRASYGLTASSGPATNSSIVLMNAAANRPYLTERESIIELINLENSELTWEKLYKTNIGIDVGLLQNRLSLVVDYYRHQSYDLIGLIRTGGIGGESVKVANYADMKSQGLDVTLGGHVIKSDKWNWNSQLNFGYNKSEITNLKNEPNVWSLIGPDGGAKEGYPQRSLFSIPYVGLNKELGVPQFINENGDISQSVYLQSQKTDFLKYEGAIDPLLTGGFFNTVGYKNLKLSALLTFSTGNIVRLRPAFSASYSELDATPEDLLDRWVLFGDDIAPSIMDARTGAQLIDGYPYNNYNYSTARVAKGDFIRVKQLMLTYTLPTKIFNNLPIKSSSISLVGNNLWLLYSDKTLRGQDPEFLGSGGVAMPIPRQFTFSLKVGL</sequence>
<dbReference type="Gene3D" id="2.60.40.1120">
    <property type="entry name" value="Carboxypeptidase-like, regulatory domain"/>
    <property type="match status" value="1"/>
</dbReference>
<dbReference type="NCBIfam" id="TIGR04057">
    <property type="entry name" value="SusC_RagA_signa"/>
    <property type="match status" value="1"/>
</dbReference>
<keyword evidence="5 7" id="KW-0472">Membrane</keyword>